<proteinExistence type="predicted"/>
<dbReference type="EMBL" id="CM023473">
    <property type="protein sequence ID" value="KAH7953527.1"/>
    <property type="molecule type" value="Genomic_DNA"/>
</dbReference>
<name>A0ACB8CX02_DERSI</name>
<accession>A0ACB8CX02</accession>
<evidence type="ECO:0000313" key="2">
    <source>
        <dbReference type="Proteomes" id="UP000821865"/>
    </source>
</evidence>
<sequence>MPRLPTGHYKIAIRLRGVLQIFELNLTELDKAVYEASEIRYEEREMDTICPNNFQNILVVSTPNQEHADKYQGNKHINANDKVYEVVAYETAPGITVKGVTRKLPLEETPRDITAAVITPRNPTAITAKHLGNTTRVIVLFDGYRVASHVLCSVRDVRYTEIKWTFANSATDYGTAVMCTRGQTTNLLRDVERPIQTWRMLKHLLNPDNTKSDHRQTLRMLVHEYKGSEEDFAEAIATHTSPSTPS</sequence>
<comment type="caution">
    <text evidence="1">The sequence shown here is derived from an EMBL/GenBank/DDBJ whole genome shotgun (WGS) entry which is preliminary data.</text>
</comment>
<protein>
    <submittedName>
        <fullName evidence="1">Uncharacterized protein</fullName>
    </submittedName>
</protein>
<organism evidence="1 2">
    <name type="scientific">Dermacentor silvarum</name>
    <name type="common">Tick</name>
    <dbReference type="NCBI Taxonomy" id="543639"/>
    <lineage>
        <taxon>Eukaryota</taxon>
        <taxon>Metazoa</taxon>
        <taxon>Ecdysozoa</taxon>
        <taxon>Arthropoda</taxon>
        <taxon>Chelicerata</taxon>
        <taxon>Arachnida</taxon>
        <taxon>Acari</taxon>
        <taxon>Parasitiformes</taxon>
        <taxon>Ixodida</taxon>
        <taxon>Ixodoidea</taxon>
        <taxon>Ixodidae</taxon>
        <taxon>Rhipicephalinae</taxon>
        <taxon>Dermacentor</taxon>
    </lineage>
</organism>
<keyword evidence="2" id="KW-1185">Reference proteome</keyword>
<gene>
    <name evidence="1" type="ORF">HPB49_009626</name>
</gene>
<reference evidence="1" key="1">
    <citation type="submission" date="2020-05" db="EMBL/GenBank/DDBJ databases">
        <title>Large-scale comparative analyses of tick genomes elucidate their genetic diversity and vector capacities.</title>
        <authorList>
            <person name="Jia N."/>
            <person name="Wang J."/>
            <person name="Shi W."/>
            <person name="Du L."/>
            <person name="Sun Y."/>
            <person name="Zhan W."/>
            <person name="Jiang J."/>
            <person name="Wang Q."/>
            <person name="Zhang B."/>
            <person name="Ji P."/>
            <person name="Sakyi L.B."/>
            <person name="Cui X."/>
            <person name="Yuan T."/>
            <person name="Jiang B."/>
            <person name="Yang W."/>
            <person name="Lam T.T.-Y."/>
            <person name="Chang Q."/>
            <person name="Ding S."/>
            <person name="Wang X."/>
            <person name="Zhu J."/>
            <person name="Ruan X."/>
            <person name="Zhao L."/>
            <person name="Wei J."/>
            <person name="Que T."/>
            <person name="Du C."/>
            <person name="Cheng J."/>
            <person name="Dai P."/>
            <person name="Han X."/>
            <person name="Huang E."/>
            <person name="Gao Y."/>
            <person name="Liu J."/>
            <person name="Shao H."/>
            <person name="Ye R."/>
            <person name="Li L."/>
            <person name="Wei W."/>
            <person name="Wang X."/>
            <person name="Wang C."/>
            <person name="Yang T."/>
            <person name="Huo Q."/>
            <person name="Li W."/>
            <person name="Guo W."/>
            <person name="Chen H."/>
            <person name="Zhou L."/>
            <person name="Ni X."/>
            <person name="Tian J."/>
            <person name="Zhou Y."/>
            <person name="Sheng Y."/>
            <person name="Liu T."/>
            <person name="Pan Y."/>
            <person name="Xia L."/>
            <person name="Li J."/>
            <person name="Zhao F."/>
            <person name="Cao W."/>
        </authorList>
    </citation>
    <scope>NUCLEOTIDE SEQUENCE</scope>
    <source>
        <strain evidence="1">Dsil-2018</strain>
    </source>
</reference>
<dbReference type="Proteomes" id="UP000821865">
    <property type="component" value="Chromosome 4"/>
</dbReference>
<evidence type="ECO:0000313" key="1">
    <source>
        <dbReference type="EMBL" id="KAH7953527.1"/>
    </source>
</evidence>